<dbReference type="EMBL" id="CP001344">
    <property type="protein sequence ID" value="ACL46184.1"/>
    <property type="molecule type" value="Genomic_DNA"/>
</dbReference>
<sequence>MSANTPPKLWFPLWQYLNQPLFDQKVKLILNPKQFWQNYQVEHLLRCWEQESSQKGHPHT</sequence>
<dbReference type="HOGENOM" id="CLU_197650_1_0_3"/>
<organism evidence="1">
    <name type="scientific">Cyanothece sp. (strain PCC 7425 / ATCC 29141)</name>
    <dbReference type="NCBI Taxonomy" id="395961"/>
    <lineage>
        <taxon>Bacteria</taxon>
        <taxon>Bacillati</taxon>
        <taxon>Cyanobacteriota</taxon>
        <taxon>Cyanophyceae</taxon>
        <taxon>Gomontiellales</taxon>
        <taxon>Cyanothecaceae</taxon>
        <taxon>Cyanothece</taxon>
    </lineage>
</organism>
<evidence type="ECO:0000313" key="1">
    <source>
        <dbReference type="EMBL" id="ACL46184.1"/>
    </source>
</evidence>
<proteinExistence type="predicted"/>
<dbReference type="STRING" id="395961.Cyan7425_3867"/>
<dbReference type="eggNOG" id="ENOG5033HHB">
    <property type="taxonomic scope" value="Bacteria"/>
</dbReference>
<dbReference type="KEGG" id="cyn:Cyan7425_3867"/>
<reference evidence="1" key="1">
    <citation type="submission" date="2009-01" db="EMBL/GenBank/DDBJ databases">
        <title>Complete sequence of chromosome Cyanothece sp. PCC 7425.</title>
        <authorList>
            <consortium name="US DOE Joint Genome Institute"/>
            <person name="Lucas S."/>
            <person name="Copeland A."/>
            <person name="Lapidus A."/>
            <person name="Glavina del Rio T."/>
            <person name="Dalin E."/>
            <person name="Tice H."/>
            <person name="Bruce D."/>
            <person name="Goodwin L."/>
            <person name="Pitluck S."/>
            <person name="Sims D."/>
            <person name="Meineke L."/>
            <person name="Brettin T."/>
            <person name="Detter J.C."/>
            <person name="Han C."/>
            <person name="Larimer F."/>
            <person name="Land M."/>
            <person name="Hauser L."/>
            <person name="Kyrpides N."/>
            <person name="Ovchinnikova G."/>
            <person name="Liberton M."/>
            <person name="Stoeckel J."/>
            <person name="Banerjee A."/>
            <person name="Singh A."/>
            <person name="Page L."/>
            <person name="Sato H."/>
            <person name="Zhao L."/>
            <person name="Sherman L."/>
            <person name="Pakrasi H."/>
            <person name="Richardson P."/>
        </authorList>
    </citation>
    <scope>NUCLEOTIDE SEQUENCE</scope>
    <source>
        <strain evidence="1">PCC 7425</strain>
    </source>
</reference>
<gene>
    <name evidence="1" type="ordered locus">Cyan7425_3867</name>
</gene>
<protein>
    <submittedName>
        <fullName evidence="1">Uncharacterized protein</fullName>
    </submittedName>
</protein>
<dbReference type="AlphaFoldDB" id="B8HUI2"/>
<accession>B8HUI2</accession>
<name>B8HUI2_CYAP4</name>
<dbReference type="OrthoDB" id="573720at2"/>